<dbReference type="VEuPathDB" id="FungiDB:CC77DRAFT_1021233"/>
<dbReference type="InterPro" id="IPR052895">
    <property type="entry name" value="HetReg/Transcr_Mod"/>
</dbReference>
<dbReference type="EMBL" id="PDXD01000006">
    <property type="protein sequence ID" value="RYN79023.1"/>
    <property type="molecule type" value="Genomic_DNA"/>
</dbReference>
<proteinExistence type="predicted"/>
<evidence type="ECO:0000256" key="1">
    <source>
        <dbReference type="SAM" id="MobiDB-lite"/>
    </source>
</evidence>
<organism evidence="3 5">
    <name type="scientific">Alternaria alternata</name>
    <name type="common">Alternaria rot fungus</name>
    <name type="synonym">Torula alternata</name>
    <dbReference type="NCBI Taxonomy" id="5599"/>
    <lineage>
        <taxon>Eukaryota</taxon>
        <taxon>Fungi</taxon>
        <taxon>Dikarya</taxon>
        <taxon>Ascomycota</taxon>
        <taxon>Pezizomycotina</taxon>
        <taxon>Dothideomycetes</taxon>
        <taxon>Pleosporomycetidae</taxon>
        <taxon>Pleosporales</taxon>
        <taxon>Pleosporineae</taxon>
        <taxon>Pleosporaceae</taxon>
        <taxon>Alternaria</taxon>
        <taxon>Alternaria sect. Alternaria</taxon>
        <taxon>Alternaria alternata complex</taxon>
    </lineage>
</organism>
<evidence type="ECO:0000313" key="3">
    <source>
        <dbReference type="EMBL" id="OAG19882.1"/>
    </source>
</evidence>
<sequence length="628" mass="70921">MSSRQEHQECRPRKRIRRSTNESPGNTARPPSHYEPLDPTLKEIRVLDVAPGIGDAIVECTMRRISLRHKFVPIYETISYCWGAPRPPSTIKLNGHLTSVPASSEAAIRRMRLSGRPRTLWIDAICIDQSSVIERSDQVAFMSTVYCGGIRNLIYLGEDGGMARRGVKAVQDVFTDMRTETANLTLLHQTIYAEGTGARLVSKEGFSKGVDFEALEVLFSLAWFRRLWVLQEIVLATSNTCHWGSFEFDLLDTVRAAKWLNYKSPFITQDLYDCIGARCATEMFELLDRDNGHSSNHRALSTMLSRAKRFEKTEAGDSVYAILGLIDQDKTLGGDETALLEVNYMKSLRDVLRDATRYALCEDNNLQVLRDINHQVEILADSQTFPTWSARADLQHLPQDAHWLPNQYRAYEGLEAPSLLSDVSFEKNVLLLQGIVVDQVVQTTVVCHNNIYYEDEEYHQWLGSVKDMTIDHRNITMQENIDLAIASTLVAGKAKTGEEAQPNDLKVLVEYIKSLAIREDGIVSDGVNIRPPVNMEKMTATLDTVHVHWCQDRRFFVTAAGYMGLGPRCMQPEDIVVVLRGGLSPFILRKKADCYWLIGEAYVHGIMYGEAVELDRSRGGSEVVFHVR</sequence>
<evidence type="ECO:0000313" key="5">
    <source>
        <dbReference type="Proteomes" id="UP000077248"/>
    </source>
</evidence>
<evidence type="ECO:0000313" key="6">
    <source>
        <dbReference type="Proteomes" id="UP000291422"/>
    </source>
</evidence>
<dbReference type="KEGG" id="aalt:CC77DRAFT_1021233"/>
<dbReference type="AlphaFoldDB" id="A0A177DLJ3"/>
<feature type="compositionally biased region" description="Basic and acidic residues" evidence="1">
    <location>
        <begin position="1"/>
        <end position="11"/>
    </location>
</feature>
<evidence type="ECO:0000259" key="2">
    <source>
        <dbReference type="Pfam" id="PF06985"/>
    </source>
</evidence>
<dbReference type="STRING" id="5599.A0A177DLJ3"/>
<dbReference type="OMA" id="EHEYETI"/>
<dbReference type="PANTHER" id="PTHR24148">
    <property type="entry name" value="ANKYRIN REPEAT DOMAIN-CONTAINING PROTEIN 39 HOMOLOG-RELATED"/>
    <property type="match status" value="1"/>
</dbReference>
<evidence type="ECO:0000313" key="4">
    <source>
        <dbReference type="EMBL" id="RYN79023.1"/>
    </source>
</evidence>
<dbReference type="PANTHER" id="PTHR24148:SF64">
    <property type="entry name" value="HETEROKARYON INCOMPATIBILITY DOMAIN-CONTAINING PROTEIN"/>
    <property type="match status" value="1"/>
</dbReference>
<feature type="domain" description="Heterokaryon incompatibility" evidence="2">
    <location>
        <begin position="75"/>
        <end position="232"/>
    </location>
</feature>
<protein>
    <recommendedName>
        <fullName evidence="2">Heterokaryon incompatibility domain-containing protein</fullName>
    </recommendedName>
</protein>
<dbReference type="RefSeq" id="XP_018385303.1">
    <property type="nucleotide sequence ID" value="XM_018525223.1"/>
</dbReference>
<dbReference type="EMBL" id="KV441480">
    <property type="protein sequence ID" value="OAG19882.1"/>
    <property type="molecule type" value="Genomic_DNA"/>
</dbReference>
<keyword evidence="5" id="KW-1185">Reference proteome</keyword>
<name>A0A177DLJ3_ALTAL</name>
<reference evidence="4" key="3">
    <citation type="journal article" date="2019" name="J. ISSAAS">
        <title>Genomics, evolutionary history and diagnostics of the Alternaria alternata species group including apple and Asian pear pathotypes.</title>
        <authorList>
            <person name="Armitage A.D."/>
            <person name="Cockerton H.M."/>
            <person name="Sreenivasaprasad S."/>
            <person name="Woodhall J."/>
            <person name="Lane C."/>
            <person name="Harrison R.J."/>
            <person name="Clarkson J.P."/>
        </authorList>
    </citation>
    <scope>NUCLEOTIDE SEQUENCE</scope>
    <source>
        <strain evidence="4">FERA 1177</strain>
    </source>
</reference>
<dbReference type="Proteomes" id="UP000291422">
    <property type="component" value="Unassembled WGS sequence"/>
</dbReference>
<feature type="region of interest" description="Disordered" evidence="1">
    <location>
        <begin position="1"/>
        <end position="37"/>
    </location>
</feature>
<dbReference type="InterPro" id="IPR010730">
    <property type="entry name" value="HET"/>
</dbReference>
<dbReference type="Pfam" id="PF26639">
    <property type="entry name" value="Het-6_barrel"/>
    <property type="match status" value="1"/>
</dbReference>
<reference evidence="6" key="2">
    <citation type="journal article" date="2019" name="bioRxiv">
        <title>Genomics, evolutionary history and diagnostics of the Alternaria alternata species group including apple and Asian pear pathotypes.</title>
        <authorList>
            <person name="Armitage A.D."/>
            <person name="Cockerton H.M."/>
            <person name="Sreenivasaprasad S."/>
            <person name="Woodhall J.W."/>
            <person name="Lane C.R."/>
            <person name="Harrison R.J."/>
            <person name="Clarkson J.P."/>
        </authorList>
    </citation>
    <scope>NUCLEOTIDE SEQUENCE [LARGE SCALE GENOMIC DNA]</scope>
    <source>
        <strain evidence="6">FERA 1177</strain>
    </source>
</reference>
<dbReference type="Pfam" id="PF06985">
    <property type="entry name" value="HET"/>
    <property type="match status" value="1"/>
</dbReference>
<gene>
    <name evidence="4" type="ORF">AA0117_g3902</name>
    <name evidence="3" type="ORF">CC77DRAFT_1021233</name>
</gene>
<dbReference type="GeneID" id="29110817"/>
<dbReference type="Proteomes" id="UP000077248">
    <property type="component" value="Unassembled WGS sequence"/>
</dbReference>
<accession>A0A177DLJ3</accession>
<reference evidence="3 5" key="1">
    <citation type="submission" date="2016-05" db="EMBL/GenBank/DDBJ databases">
        <title>Comparative analysis of secretome profiles of manganese(II)-oxidizing ascomycete fungi.</title>
        <authorList>
            <consortium name="DOE Joint Genome Institute"/>
            <person name="Zeiner C.A."/>
            <person name="Purvine S.O."/>
            <person name="Zink E.M."/>
            <person name="Wu S."/>
            <person name="Pasa-Tolic L."/>
            <person name="Chaput D.L."/>
            <person name="Haridas S."/>
            <person name="Grigoriev I.V."/>
            <person name="Santelli C.M."/>
            <person name="Hansel C.M."/>
        </authorList>
    </citation>
    <scope>NUCLEOTIDE SEQUENCE [LARGE SCALE GENOMIC DNA]</scope>
    <source>
        <strain evidence="3 5">SRC1lrK2f</strain>
    </source>
</reference>